<name>A0ABW5CY40_9BACT</name>
<dbReference type="InterPro" id="IPR021529">
    <property type="entry name" value="DUF2798"/>
</dbReference>
<dbReference type="Proteomes" id="UP001597374">
    <property type="component" value="Unassembled WGS sequence"/>
</dbReference>
<reference evidence="3" key="1">
    <citation type="journal article" date="2019" name="Int. J. Syst. Evol. Microbiol.">
        <title>The Global Catalogue of Microorganisms (GCM) 10K type strain sequencing project: providing services to taxonomists for standard genome sequencing and annotation.</title>
        <authorList>
            <consortium name="The Broad Institute Genomics Platform"/>
            <consortium name="The Broad Institute Genome Sequencing Center for Infectious Disease"/>
            <person name="Wu L."/>
            <person name="Ma J."/>
        </authorList>
    </citation>
    <scope>NUCLEOTIDE SEQUENCE [LARGE SCALE GENOMIC DNA]</scope>
    <source>
        <strain evidence="3">CGMCC 4.1782</strain>
    </source>
</reference>
<dbReference type="Pfam" id="PF11391">
    <property type="entry name" value="DUF2798"/>
    <property type="match status" value="1"/>
</dbReference>
<organism evidence="2 3">
    <name type="scientific">Pontibacter ruber</name>
    <dbReference type="NCBI Taxonomy" id="1343895"/>
    <lineage>
        <taxon>Bacteria</taxon>
        <taxon>Pseudomonadati</taxon>
        <taxon>Bacteroidota</taxon>
        <taxon>Cytophagia</taxon>
        <taxon>Cytophagales</taxon>
        <taxon>Hymenobacteraceae</taxon>
        <taxon>Pontibacter</taxon>
    </lineage>
</organism>
<evidence type="ECO:0000313" key="3">
    <source>
        <dbReference type="Proteomes" id="UP001597374"/>
    </source>
</evidence>
<evidence type="ECO:0000256" key="1">
    <source>
        <dbReference type="SAM" id="Phobius"/>
    </source>
</evidence>
<sequence>MKKPSKKPFLQPQTKRKLIILAIISLLLASALELYTFGIASDFFIRWIRSFFVILVLISTTVLAIVPAINYAVDKAAGK</sequence>
<keyword evidence="3" id="KW-1185">Reference proteome</keyword>
<proteinExistence type="predicted"/>
<keyword evidence="1" id="KW-0812">Transmembrane</keyword>
<evidence type="ECO:0000313" key="2">
    <source>
        <dbReference type="EMBL" id="MFD2246243.1"/>
    </source>
</evidence>
<keyword evidence="1" id="KW-0472">Membrane</keyword>
<dbReference type="EMBL" id="JBHUIM010000001">
    <property type="protein sequence ID" value="MFD2246243.1"/>
    <property type="molecule type" value="Genomic_DNA"/>
</dbReference>
<keyword evidence="1" id="KW-1133">Transmembrane helix</keyword>
<protein>
    <submittedName>
        <fullName evidence="2">DUF2798 domain-containing protein</fullName>
    </submittedName>
</protein>
<accession>A0ABW5CY40</accession>
<comment type="caution">
    <text evidence="2">The sequence shown here is derived from an EMBL/GenBank/DDBJ whole genome shotgun (WGS) entry which is preliminary data.</text>
</comment>
<feature type="transmembrane region" description="Helical" evidence="1">
    <location>
        <begin position="47"/>
        <end position="73"/>
    </location>
</feature>
<dbReference type="RefSeq" id="WP_250427935.1">
    <property type="nucleotide sequence ID" value="NZ_JALPRR010000001.1"/>
</dbReference>
<gene>
    <name evidence="2" type="ORF">ACFSKP_08255</name>
</gene>